<keyword evidence="8" id="KW-0238">DNA-binding</keyword>
<dbReference type="Gene3D" id="1.10.290.10">
    <property type="entry name" value="Topoisomerase I, domain 4"/>
    <property type="match status" value="1"/>
</dbReference>
<dbReference type="InterPro" id="IPR003601">
    <property type="entry name" value="Topo_IA_2"/>
</dbReference>
<dbReference type="SMART" id="SM00493">
    <property type="entry name" value="TOPRIM"/>
    <property type="match status" value="1"/>
</dbReference>
<comment type="similarity">
    <text evidence="2">Belongs to the type IA topoisomerase family.</text>
</comment>
<reference evidence="13" key="1">
    <citation type="submission" date="2013-08" db="EMBL/GenBank/DDBJ databases">
        <authorList>
            <person name="Mendez C."/>
            <person name="Richter M."/>
            <person name="Ferrer M."/>
            <person name="Sanchez J."/>
        </authorList>
    </citation>
    <scope>NUCLEOTIDE SEQUENCE</scope>
</reference>
<keyword evidence="9 13" id="KW-0413">Isomerase</keyword>
<evidence type="ECO:0000256" key="7">
    <source>
        <dbReference type="ARBA" id="ARBA00023029"/>
    </source>
</evidence>
<evidence type="ECO:0000259" key="12">
    <source>
        <dbReference type="PROSITE" id="PS52039"/>
    </source>
</evidence>
<dbReference type="InterPro" id="IPR003602">
    <property type="entry name" value="Topo_IA_DNA-bd_dom"/>
</dbReference>
<comment type="catalytic activity">
    <reaction evidence="1">
        <text>ATP-independent breakage of single-stranded DNA, followed by passage and rejoining.</text>
        <dbReference type="EC" id="5.6.2.1"/>
    </reaction>
</comment>
<dbReference type="GO" id="GO:0003677">
    <property type="term" value="F:DNA binding"/>
    <property type="evidence" value="ECO:0007669"/>
    <property type="project" value="UniProtKB-KW"/>
</dbReference>
<dbReference type="GO" id="GO:0005694">
    <property type="term" value="C:chromosome"/>
    <property type="evidence" value="ECO:0007669"/>
    <property type="project" value="InterPro"/>
</dbReference>
<dbReference type="InterPro" id="IPR006171">
    <property type="entry name" value="TOPRIM_dom"/>
</dbReference>
<comment type="caution">
    <text evidence="13">The sequence shown here is derived from an EMBL/GenBank/DDBJ whole genome shotgun (WGS) entry which is preliminary data.</text>
</comment>
<dbReference type="Gene3D" id="3.40.50.140">
    <property type="match status" value="1"/>
</dbReference>
<dbReference type="GO" id="GO:0006310">
    <property type="term" value="P:DNA recombination"/>
    <property type="evidence" value="ECO:0007669"/>
    <property type="project" value="TreeGrafter"/>
</dbReference>
<dbReference type="NCBIfam" id="TIGR01057">
    <property type="entry name" value="topA_arch"/>
    <property type="match status" value="1"/>
</dbReference>
<dbReference type="Pfam" id="PF01396">
    <property type="entry name" value="Zn_ribbon_Top1"/>
    <property type="match status" value="1"/>
</dbReference>
<dbReference type="SUPFAM" id="SSF57783">
    <property type="entry name" value="Zinc beta-ribbon"/>
    <property type="match status" value="1"/>
</dbReference>
<dbReference type="Pfam" id="PF01751">
    <property type="entry name" value="Toprim"/>
    <property type="match status" value="1"/>
</dbReference>
<dbReference type="PANTHER" id="PTHR11390:SF26">
    <property type="entry name" value="DNA TOPOISOMERASE 1"/>
    <property type="match status" value="1"/>
</dbReference>
<dbReference type="GO" id="GO:0006281">
    <property type="term" value="P:DNA repair"/>
    <property type="evidence" value="ECO:0007669"/>
    <property type="project" value="TreeGrafter"/>
</dbReference>
<feature type="compositionally biased region" description="Basic and acidic residues" evidence="10">
    <location>
        <begin position="730"/>
        <end position="753"/>
    </location>
</feature>
<dbReference type="InterPro" id="IPR023406">
    <property type="entry name" value="Topo_IA_AS"/>
</dbReference>
<evidence type="ECO:0000256" key="9">
    <source>
        <dbReference type="ARBA" id="ARBA00023235"/>
    </source>
</evidence>
<dbReference type="SUPFAM" id="SSF56712">
    <property type="entry name" value="Prokaryotic type I DNA topoisomerase"/>
    <property type="match status" value="1"/>
</dbReference>
<evidence type="ECO:0000256" key="5">
    <source>
        <dbReference type="ARBA" id="ARBA00022771"/>
    </source>
</evidence>
<evidence type="ECO:0000256" key="4">
    <source>
        <dbReference type="ARBA" id="ARBA00022723"/>
    </source>
</evidence>
<dbReference type="InterPro" id="IPR013825">
    <property type="entry name" value="Topo_IA_cen_sub2"/>
</dbReference>
<dbReference type="Pfam" id="PF01131">
    <property type="entry name" value="Topoisom_bac"/>
    <property type="match status" value="1"/>
</dbReference>
<keyword evidence="6" id="KW-0862">Zinc</keyword>
<evidence type="ECO:0000259" key="11">
    <source>
        <dbReference type="PROSITE" id="PS50880"/>
    </source>
</evidence>
<dbReference type="PROSITE" id="PS00396">
    <property type="entry name" value="TOPO_IA_1"/>
    <property type="match status" value="1"/>
</dbReference>
<dbReference type="InterPro" id="IPR023405">
    <property type="entry name" value="Topo_IA_core_domain"/>
</dbReference>
<accession>T0ZCB8</accession>
<dbReference type="GO" id="GO:0003917">
    <property type="term" value="F:DNA topoisomerase type I (single strand cut, ATP-independent) activity"/>
    <property type="evidence" value="ECO:0007669"/>
    <property type="project" value="UniProtKB-EC"/>
</dbReference>
<keyword evidence="4" id="KW-0479">Metal-binding</keyword>
<dbReference type="PANTHER" id="PTHR11390">
    <property type="entry name" value="PROKARYOTIC DNA TOPOISOMERASE"/>
    <property type="match status" value="1"/>
</dbReference>
<proteinExistence type="inferred from homology"/>
<dbReference type="CDD" id="cd00186">
    <property type="entry name" value="TOP1Ac"/>
    <property type="match status" value="1"/>
</dbReference>
<keyword evidence="7" id="KW-0799">Topoisomerase</keyword>
<sequence>MNRLIIAEKPSVALRIATALSGGNVKRLSGSDGVGYYLIESKEGKMYVVAAVGHLFTIRQSDGSHGYPVLNVEWAPTYQVNKLSDYTKKYLDTIMGIASECKSFVNACDFDVEGSVIGTNIISYIDKKAVDDGRAMRMKFSTTTTSDLLKSYSALQKLDINNFKAGEARHMLDWLWGINLSRALTASIYGKKIGRGNSLSIGRVQGPTLSILAKREREIMSFVKKPFWRVIAVVNSVELLNTRGDIFEREVAQKALSTTKEHSHNGSIKKVQSSEDTVYPYPPFDLTSLQLEASRILHLDPSRTLSLAQSLYERSYISYPRTSSQKLPLSLGLPEIIKQISKMPKYKELAQKLIDKSMFKPREGAKTDEAHPSIFPTGEIPSKLSAEEEKLYDLITRRFLSCFYDPAKVDRLKVVAAFGSEEYSARGSRVAYPGWLSAYPFVDIKERQFSGFNEGDKAVATKVEAQDLETKPKNRYTKAGLIAELEKRDLGTKATRAAIIDTLFKRNYITGTSIKVTQFGLSVYETLEKNCSMIVDEATTRRLEEDMELITKGKKDENVVIDEGKEMLLSALKALDSNMASISESLRKALSESTEKLGICPIDGGNLVIRRSRAGKFFAACSNYPKCTNTYSLPQNAKIEPTGKTCEHCHTPIIKVIRKGRRPFEMDLDPNCITKKAWASNKQEKETLYQCKVCGLHYKNKDDAAKCEEWCSHHQSCNLEITAKSVEVSERAASKAQKTKAEEKKPPKKEPTKKASPKGIKKTAKKKTGSGKSVSKSKKKDRWCMNVHSKKTTRG</sequence>
<feature type="compositionally biased region" description="Basic residues" evidence="10">
    <location>
        <begin position="755"/>
        <end position="781"/>
    </location>
</feature>
<dbReference type="SMART" id="SM00436">
    <property type="entry name" value="TOP1Bc"/>
    <property type="match status" value="1"/>
</dbReference>
<dbReference type="InterPro" id="IPR005739">
    <property type="entry name" value="TopoI_arch"/>
</dbReference>
<dbReference type="InterPro" id="IPR013826">
    <property type="entry name" value="Topo_IA_cen_sub3"/>
</dbReference>
<evidence type="ECO:0000256" key="8">
    <source>
        <dbReference type="ARBA" id="ARBA00023125"/>
    </source>
</evidence>
<feature type="region of interest" description="Disordered" evidence="10">
    <location>
        <begin position="730"/>
        <end position="795"/>
    </location>
</feature>
<evidence type="ECO:0000256" key="2">
    <source>
        <dbReference type="ARBA" id="ARBA00009446"/>
    </source>
</evidence>
<dbReference type="InterPro" id="IPR000380">
    <property type="entry name" value="Topo_IA"/>
</dbReference>
<dbReference type="GO" id="GO:0008270">
    <property type="term" value="F:zinc ion binding"/>
    <property type="evidence" value="ECO:0007669"/>
    <property type="project" value="UniProtKB-KW"/>
</dbReference>
<evidence type="ECO:0000256" key="6">
    <source>
        <dbReference type="ARBA" id="ARBA00022833"/>
    </source>
</evidence>
<dbReference type="EC" id="5.6.2.1" evidence="3"/>
<dbReference type="InterPro" id="IPR013824">
    <property type="entry name" value="Topo_IA_cen_sub1"/>
</dbReference>
<organism evidence="13">
    <name type="scientific">mine drainage metagenome</name>
    <dbReference type="NCBI Taxonomy" id="410659"/>
    <lineage>
        <taxon>unclassified sequences</taxon>
        <taxon>metagenomes</taxon>
        <taxon>ecological metagenomes</taxon>
    </lineage>
</organism>
<reference evidence="13" key="2">
    <citation type="journal article" date="2014" name="ISME J.">
        <title>Microbial stratification in low pH oxic and suboxic macroscopic growths along an acid mine drainage.</title>
        <authorList>
            <person name="Mendez-Garcia C."/>
            <person name="Mesa V."/>
            <person name="Sprenger R.R."/>
            <person name="Richter M."/>
            <person name="Diez M.S."/>
            <person name="Solano J."/>
            <person name="Bargiela R."/>
            <person name="Golyshina O.V."/>
            <person name="Manteca A."/>
            <person name="Ramos J.L."/>
            <person name="Gallego J.R."/>
            <person name="Llorente I."/>
            <person name="Martins Dos Santos V.A."/>
            <person name="Jensen O.N."/>
            <person name="Pelaez A.I."/>
            <person name="Sanchez J."/>
            <person name="Ferrer M."/>
        </authorList>
    </citation>
    <scope>NUCLEOTIDE SEQUENCE</scope>
</reference>
<evidence type="ECO:0000313" key="13">
    <source>
        <dbReference type="EMBL" id="EQD42728.1"/>
    </source>
</evidence>
<dbReference type="InterPro" id="IPR013497">
    <property type="entry name" value="Topo_IA_cen"/>
</dbReference>
<evidence type="ECO:0000256" key="1">
    <source>
        <dbReference type="ARBA" id="ARBA00000213"/>
    </source>
</evidence>
<feature type="domain" description="Topo IA-type catalytic" evidence="12">
    <location>
        <begin position="159"/>
        <end position="572"/>
    </location>
</feature>
<dbReference type="PROSITE" id="PS52039">
    <property type="entry name" value="TOPO_IA_2"/>
    <property type="match status" value="1"/>
</dbReference>
<dbReference type="Gene3D" id="2.70.20.10">
    <property type="entry name" value="Topoisomerase I, domain 3"/>
    <property type="match status" value="1"/>
</dbReference>
<dbReference type="Gene3D" id="3.30.65.10">
    <property type="entry name" value="Bacterial Topoisomerase I, domain 1"/>
    <property type="match status" value="1"/>
</dbReference>
<evidence type="ECO:0000256" key="10">
    <source>
        <dbReference type="SAM" id="MobiDB-lite"/>
    </source>
</evidence>
<dbReference type="GO" id="GO:0006265">
    <property type="term" value="P:DNA topological change"/>
    <property type="evidence" value="ECO:0007669"/>
    <property type="project" value="InterPro"/>
</dbReference>
<name>T0ZCB8_9ZZZZ</name>
<dbReference type="InterPro" id="IPR013498">
    <property type="entry name" value="Topo_IA_Znf"/>
</dbReference>
<dbReference type="Gene3D" id="1.10.460.10">
    <property type="entry name" value="Topoisomerase I, domain 2"/>
    <property type="match status" value="1"/>
</dbReference>
<dbReference type="SMART" id="SM00437">
    <property type="entry name" value="TOP1Ac"/>
    <property type="match status" value="1"/>
</dbReference>
<keyword evidence="5" id="KW-0863">Zinc-finger</keyword>
<gene>
    <name evidence="13" type="ORF">B2A_10216</name>
</gene>
<dbReference type="AlphaFoldDB" id="T0ZCB8"/>
<dbReference type="EMBL" id="AUZZ01007371">
    <property type="protein sequence ID" value="EQD42728.1"/>
    <property type="molecule type" value="Genomic_DNA"/>
</dbReference>
<feature type="domain" description="Toprim" evidence="11">
    <location>
        <begin position="2"/>
        <end position="141"/>
    </location>
</feature>
<dbReference type="PRINTS" id="PR00417">
    <property type="entry name" value="PRTPISMRASEI"/>
</dbReference>
<protein>
    <recommendedName>
        <fullName evidence="3">DNA topoisomerase</fullName>
        <ecNumber evidence="3">5.6.2.1</ecNumber>
    </recommendedName>
</protein>
<dbReference type="PROSITE" id="PS50880">
    <property type="entry name" value="TOPRIM"/>
    <property type="match status" value="1"/>
</dbReference>
<evidence type="ECO:0000256" key="3">
    <source>
        <dbReference type="ARBA" id="ARBA00012891"/>
    </source>
</evidence>